<evidence type="ECO:0000256" key="1">
    <source>
        <dbReference type="SAM" id="MobiDB-lite"/>
    </source>
</evidence>
<dbReference type="RefSeq" id="WP_069786872.1">
    <property type="nucleotide sequence ID" value="NZ_FNOX01000004.1"/>
</dbReference>
<dbReference type="EMBL" id="FNOX01000004">
    <property type="protein sequence ID" value="SDY63145.1"/>
    <property type="molecule type" value="Genomic_DNA"/>
</dbReference>
<feature type="region of interest" description="Disordered" evidence="1">
    <location>
        <begin position="1"/>
        <end position="21"/>
    </location>
</feature>
<evidence type="ECO:0000313" key="3">
    <source>
        <dbReference type="EMBL" id="SDY63145.1"/>
    </source>
</evidence>
<evidence type="ECO:0000313" key="4">
    <source>
        <dbReference type="Proteomes" id="UP000182902"/>
    </source>
</evidence>
<protein>
    <recommendedName>
        <fullName evidence="2">DUF4329 domain-containing protein</fullName>
    </recommendedName>
</protein>
<dbReference type="Pfam" id="PF14220">
    <property type="entry name" value="DUF4329"/>
    <property type="match status" value="1"/>
</dbReference>
<dbReference type="InterPro" id="IPR025479">
    <property type="entry name" value="DUF4329"/>
</dbReference>
<dbReference type="Proteomes" id="UP000182902">
    <property type="component" value="Unassembled WGS sequence"/>
</dbReference>
<feature type="compositionally biased region" description="Basic and acidic residues" evidence="1">
    <location>
        <begin position="1"/>
        <end position="11"/>
    </location>
</feature>
<feature type="domain" description="DUF4329" evidence="2">
    <location>
        <begin position="33"/>
        <end position="166"/>
    </location>
</feature>
<sequence>MTINLSREERAASSNRGTTRLPAVSPGFINEADAAYWAHKKIGARRDKEYGGVILRKYTGRYHATEPVPGKGLQFDLREVLTVSADGQFEQPKGYTCVASYHSHPADHELTQKANPNFDSKTVKAFLSFFSDGDFWHGVNNRDFFPAAYLSGPDGSLIRYASSGSVEERSFALWIKAGRPRNNKVALFGPFSTFVKKLSTLGTLSLIVPTALWGGSAGDVPADWVVFQPFSSGAPTPQPLFTGVFTEVQAAINVCEPVAAPARQIGIVIKAQGEGRAEYAVSQPEPAQVLGWLAGDALPVLPAGWELHGMYVDSSPVPEPFPPMQAWLYQCFISPLDLATHIAGYRRLSKTLSVAAAGSLYIRTSDAAVLRYGFSGSDAESQLFAQAADGSVTDNGIQALLQAGTLLPQGLVKQVAEAGQLSVERTSDIWDKKGAVDKMWRPFSKIPEPQLSPAFITADDAARWAHEMIGTRRDLEYGGVILKRGYRYYATHPIPDRRAVFEHGLLLARDSDGNFVAPDDYSAEAFYHSHPVTNIAQARINYPDDSDDQLLLRGNFYSRPDLRFSIRNRAFARAHYLSGPDDALIKYVSSGSALESAYYQELHGVEDKTSSDFESKVVWKLAEAGELSVVIPNPVWGGVRGLISKGWRIRTPATAQQQQPFFTEAYSRPEHAVMRALVLAGPENIGTKFGVVLKHRQENIYAATLALPRSVPLFSPAVLFPKRQDGGVWLPSQYRLEAIYFSSWYETNEIAARETWLASAFFTPSQVVAAARQARATLAIQHRTRGLTLYMQASDSALLALKVPEATATSELVQESSTGELHDNGAQAGLLDGTLSPRTYVRRVISATALSVVEAGGLWRYVGPVDNRLLVSFYTATLSRSFLSARDAAVYAHEQVGSRRDRYYGGYVLKGEDGRFVITEPIESRENPFLYTLFFPSSNHGPLIPPEPYVLHGRYGSHLELSMADPVPILRRGWTRDEALINQQVFSCNEMYAIIPAGRVAYLSAAPNCLLEYTPNKSSAETTLLANLSPQAGDNSFQARLDRGDIKPADWVWRVAETGDLKIIQGNRLWGPRSVVYRDWSANYNYAPRSGPLDYVTYGAVFTSADDAASDLHGRVHGRHFPEEACYAFILKHKDKDQYIASEVVGATRTDELFNRYLVFKRITQDQYQLPDGFELHGLFRSQQWLRKRLRPSNEWLARFFVQPDVLYAAIYEAKGGSADSLPIYFSTHDGALLRYRPSPIDVTSGGTADTLLGDAQRALDSGIKRPVEFVREWSLRGQLQVVRISQLWDKAGLVSNTWTSYATLMPRHLSPAFASPDDAARHITTLTGNGHRRTYGGVILKLVSGLYAATEPLAIPPQGLALNWIYPDHAVSTGLYPGGSTIVARYRTLLDQEVPLLLSSTQKAIYKSMIPSTVLASLLNRDADIMGEYVFGANGSILSYQLSNSIAENSLKNRLAVQSLAKDDYVDNLIEQQIRSGVLTPLEFVTLVAKAGKLSVVKNDRLWGQARQITGEFATSNATPNPGDIRQVLFDSACGPIFTRAFDAVRYAQRMAKPQTDVSFGYVLKTVKKSLYMTTLPLVREKFDDFRRVFINGQLPQGYVLEGMYLCASTVAIAPAGDEMAHSFFPPQDIGKALNFLIYASNGKALPLYLMCGDGALLKYLVQKTAQLYDWTKNAVLERSQLLNGTLKVREYVRRLAAMGELEIRVTSVVWGRKERVMAQWTPKKAPHAFADDPHFHSFCGPLFLYPDDAARYAQGLVAPFQDKQYLGAVLMPDQIQGYVAIDPVEDQGTGGTSTRELLFWIDHAGFDIPAGNVLSTYKIAAVHAFYKAIPSTVSREPREQKLLTHFVSKDDLRGYLAVIRSNAPYAKSCYLSSRGGALLKYVPAFTQAETTLLSPGDAPDPSVLVSQLRAQGSLSVLVADAFWMRVGVLGAEWNGGEAPSEPQVGKFWYEGERDEL</sequence>
<reference evidence="3 4" key="1">
    <citation type="submission" date="2016-10" db="EMBL/GenBank/DDBJ databases">
        <authorList>
            <person name="de Groot N.N."/>
        </authorList>
    </citation>
    <scope>NUCLEOTIDE SEQUENCE [LARGE SCALE GENOMIC DNA]</scope>
    <source>
        <strain evidence="3 4">ICMP 14252</strain>
    </source>
</reference>
<name>A0A1H3LH10_9PSED</name>
<organism evidence="3 4">
    <name type="scientific">Pseudomonas salomonii</name>
    <dbReference type="NCBI Taxonomy" id="191391"/>
    <lineage>
        <taxon>Bacteria</taxon>
        <taxon>Pseudomonadati</taxon>
        <taxon>Pseudomonadota</taxon>
        <taxon>Gammaproteobacteria</taxon>
        <taxon>Pseudomonadales</taxon>
        <taxon>Pseudomonadaceae</taxon>
        <taxon>Pseudomonas</taxon>
    </lineage>
</organism>
<evidence type="ECO:0000259" key="2">
    <source>
        <dbReference type="Pfam" id="PF14220"/>
    </source>
</evidence>
<proteinExistence type="predicted"/>
<gene>
    <name evidence="3" type="ORF">SAMN05216247_104401</name>
</gene>
<accession>A0A1H3LH10</accession>